<evidence type="ECO:0000313" key="15">
    <source>
        <dbReference type="Proteomes" id="UP000245959"/>
    </source>
</evidence>
<accession>A0A2U1B8I7</accession>
<dbReference type="PANTHER" id="PTHR45770">
    <property type="entry name" value="ATP-DEPENDENT 6-PHOSPHOFRUCTOKINASE 1"/>
    <property type="match status" value="1"/>
</dbReference>
<name>A0A2U1B8I7_9BACT</name>
<evidence type="ECO:0000256" key="9">
    <source>
        <dbReference type="ARBA" id="ARBA00023152"/>
    </source>
</evidence>
<evidence type="ECO:0000256" key="2">
    <source>
        <dbReference type="ARBA" id="ARBA00003138"/>
    </source>
</evidence>
<comment type="catalytic activity">
    <reaction evidence="11">
        <text>beta-D-fructose 6-phosphate + ATP = beta-D-fructose 1,6-bisphosphate + ADP + H(+)</text>
        <dbReference type="Rhea" id="RHEA:16109"/>
        <dbReference type="ChEBI" id="CHEBI:15378"/>
        <dbReference type="ChEBI" id="CHEBI:30616"/>
        <dbReference type="ChEBI" id="CHEBI:32966"/>
        <dbReference type="ChEBI" id="CHEBI:57634"/>
        <dbReference type="ChEBI" id="CHEBI:456216"/>
        <dbReference type="EC" id="2.7.1.11"/>
    </reaction>
</comment>
<protein>
    <submittedName>
        <fullName evidence="14">6-phosphofructokinase</fullName>
    </submittedName>
</protein>
<dbReference type="SUPFAM" id="SSF53784">
    <property type="entry name" value="Phosphofructokinase"/>
    <property type="match status" value="1"/>
</dbReference>
<keyword evidence="6 14" id="KW-0418">Kinase</keyword>
<gene>
    <name evidence="14" type="ORF">C8D82_104120</name>
</gene>
<dbReference type="Gene3D" id="3.40.50.450">
    <property type="match status" value="2"/>
</dbReference>
<keyword evidence="3" id="KW-0808">Transferase</keyword>
<dbReference type="NCBIfam" id="NF005301">
    <property type="entry name" value="PRK06830.1"/>
    <property type="match status" value="1"/>
</dbReference>
<organism evidence="14 15">
    <name type="scientific">Victivallis vadensis</name>
    <dbReference type="NCBI Taxonomy" id="172901"/>
    <lineage>
        <taxon>Bacteria</taxon>
        <taxon>Pseudomonadati</taxon>
        <taxon>Lentisphaerota</taxon>
        <taxon>Lentisphaeria</taxon>
        <taxon>Victivallales</taxon>
        <taxon>Victivallaceae</taxon>
        <taxon>Victivallis</taxon>
    </lineage>
</organism>
<dbReference type="RefSeq" id="WP_116882964.1">
    <property type="nucleotide sequence ID" value="NZ_CABMMC010000229.1"/>
</dbReference>
<dbReference type="GO" id="GO:0006002">
    <property type="term" value="P:fructose 6-phosphate metabolic process"/>
    <property type="evidence" value="ECO:0007669"/>
    <property type="project" value="InterPro"/>
</dbReference>
<dbReference type="PRINTS" id="PR00476">
    <property type="entry name" value="PHFRCTKINASE"/>
</dbReference>
<reference evidence="14 15" key="1">
    <citation type="submission" date="2018-04" db="EMBL/GenBank/DDBJ databases">
        <title>Genomic Encyclopedia of Type Strains, Phase IV (KMG-IV): sequencing the most valuable type-strain genomes for metagenomic binning, comparative biology and taxonomic classification.</title>
        <authorList>
            <person name="Goeker M."/>
        </authorList>
    </citation>
    <scope>NUCLEOTIDE SEQUENCE [LARGE SCALE GENOMIC DNA]</scope>
    <source>
        <strain evidence="14 15">DSM 14823</strain>
    </source>
</reference>
<dbReference type="Proteomes" id="UP000245959">
    <property type="component" value="Unassembled WGS sequence"/>
</dbReference>
<keyword evidence="5" id="KW-0547">Nucleotide-binding</keyword>
<dbReference type="Pfam" id="PF00365">
    <property type="entry name" value="PFK"/>
    <property type="match status" value="1"/>
</dbReference>
<dbReference type="GeneID" id="78294288"/>
<dbReference type="UniPathway" id="UPA00109">
    <property type="reaction ID" value="UER00182"/>
</dbReference>
<evidence type="ECO:0000256" key="5">
    <source>
        <dbReference type="ARBA" id="ARBA00022741"/>
    </source>
</evidence>
<dbReference type="InterPro" id="IPR050929">
    <property type="entry name" value="PFKA"/>
</dbReference>
<keyword evidence="7" id="KW-0067">ATP-binding</keyword>
<comment type="similarity">
    <text evidence="10">Belongs to the phosphofructokinase type A (PFKA) family.</text>
</comment>
<comment type="catalytic activity">
    <reaction evidence="12">
        <text>beta-D-fructose 6-phosphate + diphosphate = beta-D-fructose 1,6-bisphosphate + phosphate + H(+)</text>
        <dbReference type="Rhea" id="RHEA:13613"/>
        <dbReference type="ChEBI" id="CHEBI:15378"/>
        <dbReference type="ChEBI" id="CHEBI:32966"/>
        <dbReference type="ChEBI" id="CHEBI:33019"/>
        <dbReference type="ChEBI" id="CHEBI:43474"/>
        <dbReference type="ChEBI" id="CHEBI:57634"/>
        <dbReference type="EC" id="2.7.1.90"/>
    </reaction>
</comment>
<proteinExistence type="inferred from homology"/>
<evidence type="ECO:0000256" key="3">
    <source>
        <dbReference type="ARBA" id="ARBA00022679"/>
    </source>
</evidence>
<evidence type="ECO:0000256" key="4">
    <source>
        <dbReference type="ARBA" id="ARBA00022723"/>
    </source>
</evidence>
<dbReference type="GO" id="GO:0046872">
    <property type="term" value="F:metal ion binding"/>
    <property type="evidence" value="ECO:0007669"/>
    <property type="project" value="UniProtKB-KW"/>
</dbReference>
<keyword evidence="8" id="KW-0460">Magnesium</keyword>
<evidence type="ECO:0000313" key="14">
    <source>
        <dbReference type="EMBL" id="PVY44975.1"/>
    </source>
</evidence>
<dbReference type="GO" id="GO:0003872">
    <property type="term" value="F:6-phosphofructokinase activity"/>
    <property type="evidence" value="ECO:0007669"/>
    <property type="project" value="UniProtKB-EC"/>
</dbReference>
<dbReference type="EMBL" id="QEKH01000004">
    <property type="protein sequence ID" value="PVY44975.1"/>
    <property type="molecule type" value="Genomic_DNA"/>
</dbReference>
<evidence type="ECO:0000256" key="12">
    <source>
        <dbReference type="ARBA" id="ARBA00048072"/>
    </source>
</evidence>
<dbReference type="GO" id="GO:0005737">
    <property type="term" value="C:cytoplasm"/>
    <property type="evidence" value="ECO:0007669"/>
    <property type="project" value="UniProtKB-ARBA"/>
</dbReference>
<comment type="caution">
    <text evidence="14">The sequence shown here is derived from an EMBL/GenBank/DDBJ whole genome shotgun (WGS) entry which is preliminary data.</text>
</comment>
<evidence type="ECO:0000256" key="7">
    <source>
        <dbReference type="ARBA" id="ARBA00022840"/>
    </source>
</evidence>
<comment type="function">
    <text evidence="2">Catalyzes the phosphorylation of D-fructose 6-phosphate, the first committing step of glycolysis. Uses inorganic phosphate (PPi) as phosphoryl donor instead of ATP like common ATP-dependent phosphofructokinases (ATP-PFKs), which renders the reaction reversible, and can thus function both in glycolysis and gluconeogenesis. Consistently, PPi-PFK can replace the enzymes of both the forward (ATP-PFK) and reverse (fructose-bisphosphatase (FBPase)) reactions.</text>
</comment>
<dbReference type="GO" id="GO:0047334">
    <property type="term" value="F:diphosphate-fructose-6-phosphate 1-phosphotransferase activity"/>
    <property type="evidence" value="ECO:0007669"/>
    <property type="project" value="UniProtKB-EC"/>
</dbReference>
<dbReference type="AlphaFoldDB" id="A0A2U1B8I7"/>
<dbReference type="InterPro" id="IPR022953">
    <property type="entry name" value="ATP_PFK"/>
</dbReference>
<evidence type="ECO:0000256" key="8">
    <source>
        <dbReference type="ARBA" id="ARBA00022842"/>
    </source>
</evidence>
<dbReference type="InterPro" id="IPR012004">
    <property type="entry name" value="PyroP-dep_PFK_TP0108"/>
</dbReference>
<feature type="domain" description="Phosphofructokinase" evidence="13">
    <location>
        <begin position="72"/>
        <end position="380"/>
    </location>
</feature>
<evidence type="ECO:0000256" key="11">
    <source>
        <dbReference type="ARBA" id="ARBA00048070"/>
    </source>
</evidence>
<sequence>MDSKEFFIPRLGEAQIASPVQAMEFVPDDATVAYDTSTAVLEEYVKNGQAIPAFEQAGPRKLIYHDPAWSKAAILTAGGLCPGLNDVIKFLTLTLKNIYHVPLVYGIRYGYRGLNPAHGLAPIQLNEDNTDDIHQQGGTILGSSRGEESAEIMVETLARMNINLVFCIGGDGTARGAHDIAVEAERRGLSISVISIPKTIDNDIAFIDKSFGFETAVYMAGIFAAGAHNEAKGAYNGIGLVKVMGRDSGFIAAYATLAQSYVNYCLVPESKFVLDGDGPDALLPHLYKRMLEKQHAVIMVAEGAGQELFPQGEDVRDASGNLINKDIGLLLKDRINQYFKERNTEVNIKYFDLAYTIRSVAAHGADAVFCAMLAQNAVHAAMAGRTDMVVGHWNGHFTHVPIALATRERKKIQLNSPLWTSVKASTCF</sequence>
<comment type="cofactor">
    <cofactor evidence="1">
        <name>Mg(2+)</name>
        <dbReference type="ChEBI" id="CHEBI:18420"/>
    </cofactor>
</comment>
<dbReference type="InterPro" id="IPR035966">
    <property type="entry name" value="PKF_sf"/>
</dbReference>
<keyword evidence="15" id="KW-1185">Reference proteome</keyword>
<dbReference type="GO" id="GO:0005524">
    <property type="term" value="F:ATP binding"/>
    <property type="evidence" value="ECO:0007669"/>
    <property type="project" value="UniProtKB-KW"/>
</dbReference>
<dbReference type="InterPro" id="IPR000023">
    <property type="entry name" value="Phosphofructokinase_dom"/>
</dbReference>
<evidence type="ECO:0000256" key="10">
    <source>
        <dbReference type="ARBA" id="ARBA00038478"/>
    </source>
</evidence>
<evidence type="ECO:0000256" key="6">
    <source>
        <dbReference type="ARBA" id="ARBA00022777"/>
    </source>
</evidence>
<keyword evidence="9" id="KW-0324">Glycolysis</keyword>
<dbReference type="OrthoDB" id="9802503at2"/>
<evidence type="ECO:0000256" key="1">
    <source>
        <dbReference type="ARBA" id="ARBA00001946"/>
    </source>
</evidence>
<dbReference type="PIRSF" id="PIRSF000534">
    <property type="entry name" value="PPi_PFK_TP0108"/>
    <property type="match status" value="1"/>
</dbReference>
<evidence type="ECO:0000259" key="13">
    <source>
        <dbReference type="Pfam" id="PF00365"/>
    </source>
</evidence>
<keyword evidence="4" id="KW-0479">Metal-binding</keyword>